<keyword evidence="6" id="KW-0472">Membrane</keyword>
<dbReference type="PANTHER" id="PTHR12137:SF54">
    <property type="entry name" value="CARBOHYDRATE SULFOTRANSFERASE"/>
    <property type="match status" value="1"/>
</dbReference>
<keyword evidence="2" id="KW-0808">Transferase</keyword>
<dbReference type="EMBL" id="CP003837">
    <property type="protein sequence ID" value="AGH46292.1"/>
    <property type="molecule type" value="Genomic_DNA"/>
</dbReference>
<dbReference type="GO" id="GO:0016020">
    <property type="term" value="C:membrane"/>
    <property type="evidence" value="ECO:0007669"/>
    <property type="project" value="InterPro"/>
</dbReference>
<dbReference type="InterPro" id="IPR005331">
    <property type="entry name" value="Sulfotransferase"/>
</dbReference>
<dbReference type="GO" id="GO:0008146">
    <property type="term" value="F:sulfotransferase activity"/>
    <property type="evidence" value="ECO:0007669"/>
    <property type="project" value="InterPro"/>
</dbReference>
<dbReference type="KEGG" id="gps:C427_4187"/>
<sequence length="259" mass="30810">MSKELVFSMLPTRLYLELKWIDYKINRAADFKESQRLRHRDTDEWGSYKPFDEKKAIFVHIPKCAGISVNKTLFGNLAGGHTTLEQYLNIFEPKKILNYFKFTIVRNPWDRVVSAYYFLQQGGFNKWDKEFYNKELAKFAGFDEFVCEWLSNPDNLKKHHHFRLQTDYIIDKYNKVSLDFIGYLENIDSDFKYICKKLEVNAELPMTNASKRTSYMGYYNQQTMQIVQDAYKKDIEVLGYDFDNSTLSEILSARDMIRK</sequence>
<evidence type="ECO:0008006" key="10">
    <source>
        <dbReference type="Google" id="ProtNLM"/>
    </source>
</evidence>
<evidence type="ECO:0000256" key="7">
    <source>
        <dbReference type="ARBA" id="ARBA00023180"/>
    </source>
</evidence>
<dbReference type="STRING" id="1129794.C427_4187"/>
<evidence type="ECO:0000256" key="3">
    <source>
        <dbReference type="ARBA" id="ARBA00022692"/>
    </source>
</evidence>
<keyword evidence="5" id="KW-0333">Golgi apparatus</keyword>
<dbReference type="HOGENOM" id="CLU_094945_2_0_6"/>
<dbReference type="OrthoDB" id="288532at2"/>
<dbReference type="Pfam" id="PF03567">
    <property type="entry name" value="Sulfotransfer_2"/>
    <property type="match status" value="1"/>
</dbReference>
<evidence type="ECO:0000256" key="1">
    <source>
        <dbReference type="ARBA" id="ARBA00004323"/>
    </source>
</evidence>
<reference evidence="8 9" key="1">
    <citation type="journal article" date="2013" name="Genome Announc.">
        <title>Complete Genome Sequence of Glaciecola psychrophila Strain 170T.</title>
        <authorList>
            <person name="Yin J."/>
            <person name="Chen J."/>
            <person name="Liu G."/>
            <person name="Yu Y."/>
            <person name="Song L."/>
            <person name="Wang X."/>
            <person name="Qu X."/>
        </authorList>
    </citation>
    <scope>NUCLEOTIDE SEQUENCE [LARGE SCALE GENOMIC DNA]</scope>
    <source>
        <strain evidence="8 9">170</strain>
    </source>
</reference>
<evidence type="ECO:0000256" key="2">
    <source>
        <dbReference type="ARBA" id="ARBA00022679"/>
    </source>
</evidence>
<evidence type="ECO:0000256" key="4">
    <source>
        <dbReference type="ARBA" id="ARBA00022989"/>
    </source>
</evidence>
<keyword evidence="7" id="KW-0325">Glycoprotein</keyword>
<dbReference type="SUPFAM" id="SSF52540">
    <property type="entry name" value="P-loop containing nucleoside triphosphate hydrolases"/>
    <property type="match status" value="1"/>
</dbReference>
<comment type="subcellular location">
    <subcellularLocation>
        <location evidence="1">Golgi apparatus membrane</location>
        <topology evidence="1">Single-pass type II membrane protein</topology>
    </subcellularLocation>
</comment>
<name>K6Z623_9ALTE</name>
<dbReference type="RefSeq" id="WP_007643678.1">
    <property type="nucleotide sequence ID" value="NC_020514.1"/>
</dbReference>
<dbReference type="PANTHER" id="PTHR12137">
    <property type="entry name" value="CARBOHYDRATE SULFOTRANSFERASE"/>
    <property type="match status" value="1"/>
</dbReference>
<keyword evidence="4" id="KW-1133">Transmembrane helix</keyword>
<evidence type="ECO:0000313" key="9">
    <source>
        <dbReference type="Proteomes" id="UP000011864"/>
    </source>
</evidence>
<dbReference type="InterPro" id="IPR018011">
    <property type="entry name" value="Carb_sulfotrans_8-10"/>
</dbReference>
<dbReference type="Proteomes" id="UP000011864">
    <property type="component" value="Chromosome"/>
</dbReference>
<dbReference type="PATRIC" id="fig|1129794.4.peg.4167"/>
<keyword evidence="9" id="KW-1185">Reference proteome</keyword>
<gene>
    <name evidence="8" type="ORF">C427_4187</name>
</gene>
<evidence type="ECO:0000256" key="6">
    <source>
        <dbReference type="ARBA" id="ARBA00023136"/>
    </source>
</evidence>
<evidence type="ECO:0000256" key="5">
    <source>
        <dbReference type="ARBA" id="ARBA00023034"/>
    </source>
</evidence>
<dbReference type="eggNOG" id="COG1943">
    <property type="taxonomic scope" value="Bacteria"/>
</dbReference>
<dbReference type="AlphaFoldDB" id="K6Z623"/>
<protein>
    <recommendedName>
        <fullName evidence="10">Chondroitin 4-O-sulfotransferase</fullName>
    </recommendedName>
</protein>
<keyword evidence="3" id="KW-0812">Transmembrane</keyword>
<dbReference type="Gene3D" id="3.40.50.300">
    <property type="entry name" value="P-loop containing nucleotide triphosphate hydrolases"/>
    <property type="match status" value="1"/>
</dbReference>
<organism evidence="8 9">
    <name type="scientific">Paraglaciecola psychrophila 170</name>
    <dbReference type="NCBI Taxonomy" id="1129794"/>
    <lineage>
        <taxon>Bacteria</taxon>
        <taxon>Pseudomonadati</taxon>
        <taxon>Pseudomonadota</taxon>
        <taxon>Gammaproteobacteria</taxon>
        <taxon>Alteromonadales</taxon>
        <taxon>Alteromonadaceae</taxon>
        <taxon>Paraglaciecola</taxon>
    </lineage>
</organism>
<accession>K6Z623</accession>
<dbReference type="InterPro" id="IPR027417">
    <property type="entry name" value="P-loop_NTPase"/>
</dbReference>
<dbReference type="GO" id="GO:0016051">
    <property type="term" value="P:carbohydrate biosynthetic process"/>
    <property type="evidence" value="ECO:0007669"/>
    <property type="project" value="InterPro"/>
</dbReference>
<proteinExistence type="predicted"/>
<evidence type="ECO:0000313" key="8">
    <source>
        <dbReference type="EMBL" id="AGH46292.1"/>
    </source>
</evidence>